<dbReference type="EMBL" id="JAVXUP010001608">
    <property type="protein sequence ID" value="KAK3009805.1"/>
    <property type="molecule type" value="Genomic_DNA"/>
</dbReference>
<keyword evidence="2" id="KW-1185">Reference proteome</keyword>
<dbReference type="PANTHER" id="PTHR35506:SF1">
    <property type="entry name" value="OS02G0135600 PROTEIN"/>
    <property type="match status" value="1"/>
</dbReference>
<protein>
    <submittedName>
        <fullName evidence="1">Uncharacterized protein</fullName>
    </submittedName>
</protein>
<evidence type="ECO:0000313" key="2">
    <source>
        <dbReference type="Proteomes" id="UP001188597"/>
    </source>
</evidence>
<dbReference type="AlphaFoldDB" id="A0AA88VJ70"/>
<reference evidence="1" key="1">
    <citation type="submission" date="2022-12" db="EMBL/GenBank/DDBJ databases">
        <title>Draft genome assemblies for two species of Escallonia (Escalloniales).</title>
        <authorList>
            <person name="Chanderbali A."/>
            <person name="Dervinis C."/>
            <person name="Anghel I."/>
            <person name="Soltis D."/>
            <person name="Soltis P."/>
            <person name="Zapata F."/>
        </authorList>
    </citation>
    <scope>NUCLEOTIDE SEQUENCE</scope>
    <source>
        <strain evidence="1">UCBG64.0493</strain>
        <tissue evidence="1">Leaf</tissue>
    </source>
</reference>
<gene>
    <name evidence="1" type="ORF">RJ639_014013</name>
</gene>
<sequence length="376" mass="41671">MADKPSRGLVLYGDGLARFVNPTHTHLHSLASRASCGFLSLPHPPPAAWHAYKLRDLKFLFGLLSTPLITMRLDERVESARNFPVGMLCLLTLEIYEEGQAEEEQRGDPLESKDARTVREAAQLLDACRPCTNMNEVDVAKVESQEKILMPTISERFMGMRAAMVTNHSSLMSFGGKLGFSKLQLHEFMDGSHPTESPLEVAASQLLKLLGFQEGKTSETSQFDLVFVHIGASEEINGQNDIEYVNALVGGIMHIAQPGSEIASRLHLSLVLSYGAISEDGASLSVLTTNYYKASHLSLLVPRQSYMLKAGNVRKNVRDDCPMLIAQWQNAVTRKDMVETFSFQDFNELGGNLTIPADRFLHEVAFKLWKAPKYGA</sequence>
<dbReference type="PANTHER" id="PTHR35506">
    <property type="entry name" value="OS02G0135600 PROTEIN"/>
    <property type="match status" value="1"/>
</dbReference>
<evidence type="ECO:0000313" key="1">
    <source>
        <dbReference type="EMBL" id="KAK3009805.1"/>
    </source>
</evidence>
<dbReference type="Proteomes" id="UP001188597">
    <property type="component" value="Unassembled WGS sequence"/>
</dbReference>
<organism evidence="1 2">
    <name type="scientific">Escallonia herrerae</name>
    <dbReference type="NCBI Taxonomy" id="1293975"/>
    <lineage>
        <taxon>Eukaryota</taxon>
        <taxon>Viridiplantae</taxon>
        <taxon>Streptophyta</taxon>
        <taxon>Embryophyta</taxon>
        <taxon>Tracheophyta</taxon>
        <taxon>Spermatophyta</taxon>
        <taxon>Magnoliopsida</taxon>
        <taxon>eudicotyledons</taxon>
        <taxon>Gunneridae</taxon>
        <taxon>Pentapetalae</taxon>
        <taxon>asterids</taxon>
        <taxon>campanulids</taxon>
        <taxon>Escalloniales</taxon>
        <taxon>Escalloniaceae</taxon>
        <taxon>Escallonia</taxon>
    </lineage>
</organism>
<name>A0AA88VJ70_9ASTE</name>
<proteinExistence type="predicted"/>
<comment type="caution">
    <text evidence="1">The sequence shown here is derived from an EMBL/GenBank/DDBJ whole genome shotgun (WGS) entry which is preliminary data.</text>
</comment>
<accession>A0AA88VJ70</accession>